<protein>
    <submittedName>
        <fullName evidence="1">Uncharacterized protein</fullName>
    </submittedName>
</protein>
<name>A0AAV2F923_9ROSI</name>
<dbReference type="AlphaFoldDB" id="A0AAV2F923"/>
<evidence type="ECO:0000313" key="1">
    <source>
        <dbReference type="EMBL" id="CAL1394537.1"/>
    </source>
</evidence>
<sequence>MSVTSFSVALDIYTEEFTGIQAYRNLKREGDVNQEVLLQSWRDNLSKANITTGWTTKHAKMTQLTPLMDICHTLIGYSLTGKNESGGSVSMRDLYILHQLHEQVPIHLGWAVV</sequence>
<dbReference type="Proteomes" id="UP001497516">
    <property type="component" value="Chromosome 6"/>
</dbReference>
<proteinExistence type="predicted"/>
<gene>
    <name evidence="1" type="ORF">LTRI10_LOCUS35033</name>
</gene>
<reference evidence="1 2" key="1">
    <citation type="submission" date="2024-04" db="EMBL/GenBank/DDBJ databases">
        <authorList>
            <person name="Fracassetti M."/>
        </authorList>
    </citation>
    <scope>NUCLEOTIDE SEQUENCE [LARGE SCALE GENOMIC DNA]</scope>
</reference>
<evidence type="ECO:0000313" key="2">
    <source>
        <dbReference type="Proteomes" id="UP001497516"/>
    </source>
</evidence>
<organism evidence="1 2">
    <name type="scientific">Linum trigynum</name>
    <dbReference type="NCBI Taxonomy" id="586398"/>
    <lineage>
        <taxon>Eukaryota</taxon>
        <taxon>Viridiplantae</taxon>
        <taxon>Streptophyta</taxon>
        <taxon>Embryophyta</taxon>
        <taxon>Tracheophyta</taxon>
        <taxon>Spermatophyta</taxon>
        <taxon>Magnoliopsida</taxon>
        <taxon>eudicotyledons</taxon>
        <taxon>Gunneridae</taxon>
        <taxon>Pentapetalae</taxon>
        <taxon>rosids</taxon>
        <taxon>fabids</taxon>
        <taxon>Malpighiales</taxon>
        <taxon>Linaceae</taxon>
        <taxon>Linum</taxon>
    </lineage>
</organism>
<accession>A0AAV2F923</accession>
<keyword evidence="2" id="KW-1185">Reference proteome</keyword>
<dbReference type="EMBL" id="OZ034819">
    <property type="protein sequence ID" value="CAL1394537.1"/>
    <property type="molecule type" value="Genomic_DNA"/>
</dbReference>